<sequence length="399" mass="45131">MQDLSGLIKSTRSENNYRLFNIEEVKRVKRRQEGIHSPVKLEVLKSAKSTNYITIELFTGAGGTALGLENSRFVNTLMVELDKNAVNTLKSNRPNWNVVHDDIKNVSFVGKSVDVVEGGFPCQSFSYAGKKLGFEDTTRGTLFFEFARCVKETMPKIAVGENVKGLLRHDGGKTLATMVEYLQDIGYRVAYKVIRAQYLDVPQKRERLLIIGVRKDLDLPILFPKEKDYIVVLKDALKDVSPSEGQNYPEKKRKILELIPPGGYWKDLPQELQKEYMGASFYMGGGRTGMARRLSWDEPSLTLTCSPAQKQTERCHPDETRPLTYREYARIQTFPDEWEFSGSLASKYKQIGNAVPVNLGYHLGKCLIAMLENKPDYETMIKVDPIFVGIAQPSLVSLL</sequence>
<reference evidence="8" key="1">
    <citation type="journal article" date="2020" name="mSystems">
        <title>Genome- and Community-Level Interaction Insights into Carbon Utilization and Element Cycling Functions of Hydrothermarchaeota in Hydrothermal Sediment.</title>
        <authorList>
            <person name="Zhou Z."/>
            <person name="Liu Y."/>
            <person name="Xu W."/>
            <person name="Pan J."/>
            <person name="Luo Z.H."/>
            <person name="Li M."/>
        </authorList>
    </citation>
    <scope>NUCLEOTIDE SEQUENCE [LARGE SCALE GENOMIC DNA]</scope>
    <source>
        <strain evidence="8">SpSt-1219</strain>
    </source>
</reference>
<dbReference type="Proteomes" id="UP000886066">
    <property type="component" value="Unassembled WGS sequence"/>
</dbReference>
<dbReference type="EMBL" id="DSDM01000056">
    <property type="protein sequence ID" value="HDQ88702.1"/>
    <property type="molecule type" value="Genomic_DNA"/>
</dbReference>
<dbReference type="GO" id="GO:0003886">
    <property type="term" value="F:DNA (cytosine-5-)-methyltransferase activity"/>
    <property type="evidence" value="ECO:0007669"/>
    <property type="project" value="UniProtKB-EC"/>
</dbReference>
<organism evidence="8">
    <name type="scientific">candidate division WWE3 bacterium</name>
    <dbReference type="NCBI Taxonomy" id="2053526"/>
    <lineage>
        <taxon>Bacteria</taxon>
        <taxon>Katanobacteria</taxon>
    </lineage>
</organism>
<dbReference type="Pfam" id="PF00145">
    <property type="entry name" value="DNA_methylase"/>
    <property type="match status" value="1"/>
</dbReference>
<keyword evidence="3 5" id="KW-0949">S-adenosyl-L-methionine</keyword>
<dbReference type="GO" id="GO:0032259">
    <property type="term" value="P:methylation"/>
    <property type="evidence" value="ECO:0007669"/>
    <property type="project" value="UniProtKB-KW"/>
</dbReference>
<dbReference type="PANTHER" id="PTHR10629:SF52">
    <property type="entry name" value="DNA (CYTOSINE-5)-METHYLTRANSFERASE 1"/>
    <property type="match status" value="1"/>
</dbReference>
<evidence type="ECO:0000256" key="5">
    <source>
        <dbReference type="PROSITE-ProRule" id="PRU01016"/>
    </source>
</evidence>
<dbReference type="GO" id="GO:0044027">
    <property type="term" value="P:negative regulation of gene expression via chromosomal CpG island methylation"/>
    <property type="evidence" value="ECO:0007669"/>
    <property type="project" value="TreeGrafter"/>
</dbReference>
<dbReference type="PROSITE" id="PS51679">
    <property type="entry name" value="SAM_MT_C5"/>
    <property type="match status" value="1"/>
</dbReference>
<dbReference type="GO" id="GO:0003677">
    <property type="term" value="F:DNA binding"/>
    <property type="evidence" value="ECO:0007669"/>
    <property type="project" value="TreeGrafter"/>
</dbReference>
<evidence type="ECO:0000256" key="3">
    <source>
        <dbReference type="ARBA" id="ARBA00022691"/>
    </source>
</evidence>
<dbReference type="GO" id="GO:0009307">
    <property type="term" value="P:DNA restriction-modification system"/>
    <property type="evidence" value="ECO:0007669"/>
    <property type="project" value="UniProtKB-KW"/>
</dbReference>
<comment type="catalytic activity">
    <reaction evidence="7">
        <text>a 2'-deoxycytidine in DNA + S-adenosyl-L-methionine = a 5-methyl-2'-deoxycytidine in DNA + S-adenosyl-L-homocysteine + H(+)</text>
        <dbReference type="Rhea" id="RHEA:13681"/>
        <dbReference type="Rhea" id="RHEA-COMP:11369"/>
        <dbReference type="Rhea" id="RHEA-COMP:11370"/>
        <dbReference type="ChEBI" id="CHEBI:15378"/>
        <dbReference type="ChEBI" id="CHEBI:57856"/>
        <dbReference type="ChEBI" id="CHEBI:59789"/>
        <dbReference type="ChEBI" id="CHEBI:85452"/>
        <dbReference type="ChEBI" id="CHEBI:85454"/>
        <dbReference type="EC" id="2.1.1.37"/>
    </reaction>
</comment>
<evidence type="ECO:0000313" key="8">
    <source>
        <dbReference type="EMBL" id="HDQ88702.1"/>
    </source>
</evidence>
<gene>
    <name evidence="8" type="primary">dcm</name>
    <name evidence="8" type="ORF">ENN92_00970</name>
</gene>
<keyword evidence="1 5" id="KW-0489">Methyltransferase</keyword>
<evidence type="ECO:0000256" key="4">
    <source>
        <dbReference type="ARBA" id="ARBA00022747"/>
    </source>
</evidence>
<dbReference type="InterPro" id="IPR050390">
    <property type="entry name" value="C5-Methyltransferase"/>
</dbReference>
<keyword evidence="2 5" id="KW-0808">Transferase</keyword>
<dbReference type="AlphaFoldDB" id="A0A7C1DJQ8"/>
<dbReference type="InterPro" id="IPR031303">
    <property type="entry name" value="C5_meth_CS"/>
</dbReference>
<protein>
    <recommendedName>
        <fullName evidence="7">Cytosine-specific methyltransferase</fullName>
        <ecNumber evidence="7">2.1.1.37</ecNumber>
    </recommendedName>
</protein>
<feature type="active site" evidence="5">
    <location>
        <position position="122"/>
    </location>
</feature>
<evidence type="ECO:0000256" key="6">
    <source>
        <dbReference type="RuleBase" id="RU000416"/>
    </source>
</evidence>
<accession>A0A7C1DJQ8</accession>
<comment type="caution">
    <text evidence="8">The sequence shown here is derived from an EMBL/GenBank/DDBJ whole genome shotgun (WGS) entry which is preliminary data.</text>
</comment>
<name>A0A7C1DJQ8_UNCKA</name>
<dbReference type="InterPro" id="IPR029063">
    <property type="entry name" value="SAM-dependent_MTases_sf"/>
</dbReference>
<dbReference type="Gene3D" id="3.40.50.150">
    <property type="entry name" value="Vaccinia Virus protein VP39"/>
    <property type="match status" value="1"/>
</dbReference>
<dbReference type="CDD" id="cd00315">
    <property type="entry name" value="Cyt_C5_DNA_methylase"/>
    <property type="match status" value="1"/>
</dbReference>
<comment type="similarity">
    <text evidence="5 6">Belongs to the class I-like SAM-binding methyltransferase superfamily. C5-methyltransferase family.</text>
</comment>
<dbReference type="NCBIfam" id="TIGR00675">
    <property type="entry name" value="dcm"/>
    <property type="match status" value="1"/>
</dbReference>
<dbReference type="PANTHER" id="PTHR10629">
    <property type="entry name" value="CYTOSINE-SPECIFIC METHYLTRANSFERASE"/>
    <property type="match status" value="1"/>
</dbReference>
<dbReference type="Gene3D" id="3.90.120.10">
    <property type="entry name" value="DNA Methylase, subunit A, domain 2"/>
    <property type="match status" value="1"/>
</dbReference>
<dbReference type="PROSITE" id="PS00095">
    <property type="entry name" value="C5_MTASE_2"/>
    <property type="match status" value="1"/>
</dbReference>
<keyword evidence="4" id="KW-0680">Restriction system</keyword>
<dbReference type="InterPro" id="IPR018117">
    <property type="entry name" value="C5_DNA_meth_AS"/>
</dbReference>
<dbReference type="InterPro" id="IPR001525">
    <property type="entry name" value="C5_MeTfrase"/>
</dbReference>
<dbReference type="EC" id="2.1.1.37" evidence="7"/>
<evidence type="ECO:0000256" key="7">
    <source>
        <dbReference type="RuleBase" id="RU000417"/>
    </source>
</evidence>
<dbReference type="PROSITE" id="PS00094">
    <property type="entry name" value="C5_MTASE_1"/>
    <property type="match status" value="1"/>
</dbReference>
<dbReference type="PRINTS" id="PR00105">
    <property type="entry name" value="C5METTRFRASE"/>
</dbReference>
<proteinExistence type="inferred from homology"/>
<dbReference type="SUPFAM" id="SSF53335">
    <property type="entry name" value="S-adenosyl-L-methionine-dependent methyltransferases"/>
    <property type="match status" value="1"/>
</dbReference>
<evidence type="ECO:0000256" key="2">
    <source>
        <dbReference type="ARBA" id="ARBA00022679"/>
    </source>
</evidence>
<evidence type="ECO:0000256" key="1">
    <source>
        <dbReference type="ARBA" id="ARBA00022603"/>
    </source>
</evidence>